<dbReference type="Pfam" id="PF00817">
    <property type="entry name" value="IMS"/>
    <property type="match status" value="1"/>
</dbReference>
<dbReference type="RefSeq" id="WP_157523388.1">
    <property type="nucleotide sequence ID" value="NZ_CP066775.1"/>
</dbReference>
<dbReference type="EMBL" id="CP066775">
    <property type="protein sequence ID" value="QQL49903.1"/>
    <property type="molecule type" value="Genomic_DNA"/>
</dbReference>
<dbReference type="InterPro" id="IPR001126">
    <property type="entry name" value="UmuC"/>
</dbReference>
<accession>A0A6I4HZT6</accession>
<dbReference type="InterPro" id="IPR043502">
    <property type="entry name" value="DNA/RNA_pol_sf"/>
</dbReference>
<dbReference type="SUPFAM" id="SSF56672">
    <property type="entry name" value="DNA/RNA polymerases"/>
    <property type="match status" value="1"/>
</dbReference>
<dbReference type="AlphaFoldDB" id="A0A6I4HZT6"/>
<dbReference type="Proteomes" id="UP000429232">
    <property type="component" value="Chromosome"/>
</dbReference>
<protein>
    <submittedName>
        <fullName evidence="1">Uncharacterized protein</fullName>
    </submittedName>
</protein>
<evidence type="ECO:0000313" key="2">
    <source>
        <dbReference type="Proteomes" id="UP000429232"/>
    </source>
</evidence>
<dbReference type="KEGG" id="mgik:GO620_000180"/>
<keyword evidence="2" id="KW-1185">Reference proteome</keyword>
<reference evidence="1 2" key="1">
    <citation type="submission" date="2020-12" db="EMBL/GenBank/DDBJ databases">
        <title>HMF7856_wgs.fasta genome submission.</title>
        <authorList>
            <person name="Kang H."/>
            <person name="Kim H."/>
            <person name="Joh K."/>
        </authorList>
    </citation>
    <scope>NUCLEOTIDE SEQUENCE [LARGE SCALE GENOMIC DNA]</scope>
    <source>
        <strain evidence="1 2">HMF7856</strain>
    </source>
</reference>
<name>A0A6I4HZT6_9SPHI</name>
<dbReference type="GO" id="GO:0006281">
    <property type="term" value="P:DNA repair"/>
    <property type="evidence" value="ECO:0007669"/>
    <property type="project" value="InterPro"/>
</dbReference>
<organism evidence="1 2">
    <name type="scientific">Mucilaginibacter ginkgonis</name>
    <dbReference type="NCBI Taxonomy" id="2682091"/>
    <lineage>
        <taxon>Bacteria</taxon>
        <taxon>Pseudomonadati</taxon>
        <taxon>Bacteroidota</taxon>
        <taxon>Sphingobacteriia</taxon>
        <taxon>Sphingobacteriales</taxon>
        <taxon>Sphingobacteriaceae</taxon>
        <taxon>Mucilaginibacter</taxon>
    </lineage>
</organism>
<evidence type="ECO:0000313" key="1">
    <source>
        <dbReference type="EMBL" id="QQL49903.1"/>
    </source>
</evidence>
<gene>
    <name evidence="1" type="ORF">GO620_000180</name>
</gene>
<sequence length="52" mass="5901">MDRQIMRLDLDSFFVSVEVLKNSALKDKLLIIGRTGNRGIVASCSYHTHTLH</sequence>
<dbReference type="PROSITE" id="PS50173">
    <property type="entry name" value="UMUC"/>
    <property type="match status" value="1"/>
</dbReference>
<dbReference type="Gene3D" id="3.40.1170.60">
    <property type="match status" value="1"/>
</dbReference>
<proteinExistence type="predicted"/>